<organism evidence="1 2">
    <name type="scientific">Draconibacterium orientale</name>
    <dbReference type="NCBI Taxonomy" id="1168034"/>
    <lineage>
        <taxon>Bacteria</taxon>
        <taxon>Pseudomonadati</taxon>
        <taxon>Bacteroidota</taxon>
        <taxon>Bacteroidia</taxon>
        <taxon>Marinilabiliales</taxon>
        <taxon>Prolixibacteraceae</taxon>
        <taxon>Draconibacterium</taxon>
    </lineage>
</organism>
<dbReference type="AlphaFoldDB" id="A0A1I0FBY1"/>
<proteinExistence type="predicted"/>
<gene>
    <name evidence="1" type="ORF">SAMN05444285_11629</name>
</gene>
<accession>A0A1I0FBY1</accession>
<dbReference type="InterPro" id="IPR046725">
    <property type="entry name" value="DUF6617"/>
</dbReference>
<evidence type="ECO:0000313" key="2">
    <source>
        <dbReference type="Proteomes" id="UP000181981"/>
    </source>
</evidence>
<dbReference type="RefSeq" id="WP_139178095.1">
    <property type="nucleotide sequence ID" value="NZ_FOHT01000016.1"/>
</dbReference>
<name>A0A1I0FBY1_9BACT</name>
<protein>
    <submittedName>
        <fullName evidence="1">Uncharacterized protein</fullName>
    </submittedName>
</protein>
<dbReference type="Proteomes" id="UP000181981">
    <property type="component" value="Unassembled WGS sequence"/>
</dbReference>
<dbReference type="OrthoDB" id="839908at2"/>
<evidence type="ECO:0000313" key="1">
    <source>
        <dbReference type="EMBL" id="SET55449.1"/>
    </source>
</evidence>
<sequence length="336" mass="39323">MKNQFTTLDQILYKGMRPWLPANNPDEKFASLISGIHQVEPNYSPGFEIKFERPFNNKTKYYAKFIQNESIKTINGLLDSLQEDDTPQLIKYRLNDTLNKKLKTKLKDIGNIIKEQQFELSYINPRKTTFDIDQEHKTNTFVFQLLKTTLIHIYLEIQNVLKDWVKDELIIEDFYSQLLFEPIPDKTYIQEIKTIEIEPAKIQKQPDKGDMEVSLKSFTYKDFHKNSDKLNDLCDSLKKSGFIDSTTTAANFKKIFSGREFTIPIIWTGNRSEFSYFIKLIHNNHELVVNLKQDQWKVAVNCFIKADGSKFHTSDRKQQRPSKTGDLLDKAVALLF</sequence>
<reference evidence="1 2" key="1">
    <citation type="submission" date="2016-10" db="EMBL/GenBank/DDBJ databases">
        <authorList>
            <person name="de Groot N.N."/>
        </authorList>
    </citation>
    <scope>NUCLEOTIDE SEQUENCE [LARGE SCALE GENOMIC DNA]</scope>
    <source>
        <strain evidence="1 2">DSM 25947</strain>
    </source>
</reference>
<dbReference type="EMBL" id="FOHT01000016">
    <property type="protein sequence ID" value="SET55449.1"/>
    <property type="molecule type" value="Genomic_DNA"/>
</dbReference>
<dbReference type="Pfam" id="PF20322">
    <property type="entry name" value="DUF6617"/>
    <property type="match status" value="1"/>
</dbReference>